<dbReference type="STRING" id="126957.T1J335"/>
<dbReference type="InterPro" id="IPR002083">
    <property type="entry name" value="MATH/TRAF_dom"/>
</dbReference>
<dbReference type="PROSITE" id="PS50144">
    <property type="entry name" value="MATH"/>
    <property type="match status" value="1"/>
</dbReference>
<evidence type="ECO:0000259" key="6">
    <source>
        <dbReference type="PROSITE" id="PS50144"/>
    </source>
</evidence>
<dbReference type="PANTHER" id="PTHR10131">
    <property type="entry name" value="TNF RECEPTOR ASSOCIATED FACTOR"/>
    <property type="match status" value="1"/>
</dbReference>
<dbReference type="PROSITE" id="PS00518">
    <property type="entry name" value="ZF_RING_1"/>
    <property type="match status" value="1"/>
</dbReference>
<reference evidence="8" key="1">
    <citation type="submission" date="2011-05" db="EMBL/GenBank/DDBJ databases">
        <authorList>
            <person name="Richards S.R."/>
            <person name="Qu J."/>
            <person name="Jiang H."/>
            <person name="Jhangiani S.N."/>
            <person name="Agravi P."/>
            <person name="Goodspeed R."/>
            <person name="Gross S."/>
            <person name="Mandapat C."/>
            <person name="Jackson L."/>
            <person name="Mathew T."/>
            <person name="Pu L."/>
            <person name="Thornton R."/>
            <person name="Saada N."/>
            <person name="Wilczek-Boney K.B."/>
            <person name="Lee S."/>
            <person name="Kovar C."/>
            <person name="Wu Y."/>
            <person name="Scherer S.E."/>
            <person name="Worley K.C."/>
            <person name="Muzny D.M."/>
            <person name="Gibbs R."/>
        </authorList>
    </citation>
    <scope>NUCLEOTIDE SEQUENCE</scope>
    <source>
        <strain evidence="8">Brora</strain>
    </source>
</reference>
<dbReference type="Pfam" id="PF22486">
    <property type="entry name" value="MATH_2"/>
    <property type="match status" value="1"/>
</dbReference>
<protein>
    <recommendedName>
        <fullName evidence="6">MATH domain-containing protein</fullName>
    </recommendedName>
</protein>
<dbReference type="PANTHER" id="PTHR10131:SF159">
    <property type="entry name" value="RING-TYPE DOMAIN-CONTAINING PROTEIN"/>
    <property type="match status" value="1"/>
</dbReference>
<organism evidence="7 8">
    <name type="scientific">Strigamia maritima</name>
    <name type="common">European centipede</name>
    <name type="synonym">Geophilus maritimus</name>
    <dbReference type="NCBI Taxonomy" id="126957"/>
    <lineage>
        <taxon>Eukaryota</taxon>
        <taxon>Metazoa</taxon>
        <taxon>Ecdysozoa</taxon>
        <taxon>Arthropoda</taxon>
        <taxon>Myriapoda</taxon>
        <taxon>Chilopoda</taxon>
        <taxon>Pleurostigmophora</taxon>
        <taxon>Geophilomorpha</taxon>
        <taxon>Linotaeniidae</taxon>
        <taxon>Strigamia</taxon>
    </lineage>
</organism>
<dbReference type="InterPro" id="IPR017907">
    <property type="entry name" value="Znf_RING_CS"/>
</dbReference>
<dbReference type="EMBL" id="JH431820">
    <property type="status" value="NOT_ANNOTATED_CDS"/>
    <property type="molecule type" value="Genomic_DNA"/>
</dbReference>
<keyword evidence="2" id="KW-0863">Zinc-finger</keyword>
<dbReference type="eggNOG" id="KOG0297">
    <property type="taxonomic scope" value="Eukaryota"/>
</dbReference>
<dbReference type="HOGENOM" id="CLU_037167_1_1_1"/>
<dbReference type="GO" id="GO:0008270">
    <property type="term" value="F:zinc ion binding"/>
    <property type="evidence" value="ECO:0007669"/>
    <property type="project" value="UniProtKB-KW"/>
</dbReference>
<keyword evidence="8" id="KW-1185">Reference proteome</keyword>
<evidence type="ECO:0000256" key="3">
    <source>
        <dbReference type="ARBA" id="ARBA00022833"/>
    </source>
</evidence>
<evidence type="ECO:0000256" key="5">
    <source>
        <dbReference type="SAM" id="SignalP"/>
    </source>
</evidence>
<dbReference type="SUPFAM" id="SSF49599">
    <property type="entry name" value="TRAF domain-like"/>
    <property type="match status" value="1"/>
</dbReference>
<dbReference type="PhylomeDB" id="T1J335"/>
<keyword evidence="1" id="KW-0479">Metal-binding</keyword>
<keyword evidence="4" id="KW-0175">Coiled coil</keyword>
<proteinExistence type="predicted"/>
<accession>T1J335</accession>
<feature type="coiled-coil region" evidence="4">
    <location>
        <begin position="228"/>
        <end position="255"/>
    </location>
</feature>
<sequence length="469" mass="53333">MQLVKHAWAPWIGVTSVCGVSMCSECGLENRFLTAQPCGHMYCHRCVAKAELNGHAVCSLDHASAVVVKKFDDFSYTNEEDICCYCNDLLDLDNIKSHYDECQMYLIGCKFCNGKLNRRAMKSHAAECARNFGGGKISLNSCEFRGTASEIEQHQIDNVHVEMVTNLLSNLHIEQSGNESLLACSFNQLLSLRDVVGCSQCKVNDIADQKSSAKIPDNVANVNNVDLELEQNKKIEELEHKYEKVNNLQIEFSKQIATILTANNELTKAVAEGRKFLDDKIGAYDLKQKEFEDYTLSDKLEKKSDQKDELTACGITINRTAFNYTWAVENFSTSRLLANKESICSDNFYCGSNYRGYKFRLKLQPDLFLRNGTYTYFSMFLESMAGPFDQHLKWPLLFTAQLCVLDQSTRKENLDICKIEGQIGSPIVSKNIETFKFPTPIFFGKLKVFDSQYLVNDTIFFYLDFDFEK</sequence>
<dbReference type="AlphaFoldDB" id="T1J335"/>
<evidence type="ECO:0000313" key="8">
    <source>
        <dbReference type="Proteomes" id="UP000014500"/>
    </source>
</evidence>
<dbReference type="Gene3D" id="2.60.210.10">
    <property type="entry name" value="Apoptosis, Tumor Necrosis Factor Receptor Associated Protein 2, Chain A"/>
    <property type="match status" value="1"/>
</dbReference>
<evidence type="ECO:0000256" key="4">
    <source>
        <dbReference type="SAM" id="Coils"/>
    </source>
</evidence>
<keyword evidence="5" id="KW-0732">Signal</keyword>
<name>T1J335_STRMM</name>
<dbReference type="InterPro" id="IPR013083">
    <property type="entry name" value="Znf_RING/FYVE/PHD"/>
</dbReference>
<dbReference type="EnsemblMetazoa" id="SMAR007993-RA">
    <property type="protein sequence ID" value="SMAR007993-PA"/>
    <property type="gene ID" value="SMAR007993"/>
</dbReference>
<keyword evidence="3" id="KW-0862">Zinc</keyword>
<reference evidence="7" key="2">
    <citation type="submission" date="2015-02" db="UniProtKB">
        <authorList>
            <consortium name="EnsemblMetazoa"/>
        </authorList>
    </citation>
    <scope>IDENTIFICATION</scope>
</reference>
<dbReference type="Proteomes" id="UP000014500">
    <property type="component" value="Unassembled WGS sequence"/>
</dbReference>
<feature type="signal peptide" evidence="5">
    <location>
        <begin position="1"/>
        <end position="19"/>
    </location>
</feature>
<feature type="chain" id="PRO_5004590158" description="MATH domain-containing protein" evidence="5">
    <location>
        <begin position="20"/>
        <end position="469"/>
    </location>
</feature>
<evidence type="ECO:0000313" key="7">
    <source>
        <dbReference type="EnsemblMetazoa" id="SMAR007993-PA"/>
    </source>
</evidence>
<evidence type="ECO:0000256" key="1">
    <source>
        <dbReference type="ARBA" id="ARBA00022723"/>
    </source>
</evidence>
<evidence type="ECO:0000256" key="2">
    <source>
        <dbReference type="ARBA" id="ARBA00022771"/>
    </source>
</evidence>
<dbReference type="Gene3D" id="3.30.40.10">
    <property type="entry name" value="Zinc/RING finger domain, C3HC4 (zinc finger)"/>
    <property type="match status" value="1"/>
</dbReference>
<dbReference type="InterPro" id="IPR008974">
    <property type="entry name" value="TRAF-like"/>
</dbReference>
<feature type="domain" description="MATH" evidence="6">
    <location>
        <begin position="321"/>
        <end position="465"/>
    </location>
</feature>